<evidence type="ECO:0000256" key="8">
    <source>
        <dbReference type="ARBA" id="ARBA00023145"/>
    </source>
</evidence>
<evidence type="ECO:0000256" key="4">
    <source>
        <dbReference type="ARBA" id="ARBA00022729"/>
    </source>
</evidence>
<proteinExistence type="inferred from homology"/>
<dbReference type="Gene3D" id="2.120.10.30">
    <property type="entry name" value="TolB, C-terminal domain"/>
    <property type="match status" value="1"/>
</dbReference>
<evidence type="ECO:0000256" key="6">
    <source>
        <dbReference type="ARBA" id="ARBA00022833"/>
    </source>
</evidence>
<evidence type="ECO:0000313" key="15">
    <source>
        <dbReference type="Proteomes" id="UP001497493"/>
    </source>
</evidence>
<feature type="domain" description="Bacterial repeat" evidence="13">
    <location>
        <begin position="1043"/>
        <end position="1080"/>
    </location>
</feature>
<dbReference type="Pfam" id="PF01447">
    <property type="entry name" value="Peptidase_M4"/>
    <property type="match status" value="1"/>
</dbReference>
<dbReference type="InterPro" id="IPR023612">
    <property type="entry name" value="Peptidase_M4"/>
</dbReference>
<keyword evidence="2" id="KW-0645">Protease</keyword>
<feature type="domain" description="Peptidase M4 C-terminal" evidence="11">
    <location>
        <begin position="455"/>
        <end position="611"/>
    </location>
</feature>
<keyword evidence="3" id="KW-0479">Metal-binding</keyword>
<dbReference type="SUPFAM" id="SSF82171">
    <property type="entry name" value="DPP6 N-terminal domain-like"/>
    <property type="match status" value="1"/>
</dbReference>
<feature type="domain" description="Bacterial repeat" evidence="13">
    <location>
        <begin position="958"/>
        <end position="1011"/>
    </location>
</feature>
<comment type="similarity">
    <text evidence="1">Belongs to the peptidase M4 family.</text>
</comment>
<feature type="signal peptide" evidence="9">
    <location>
        <begin position="1"/>
        <end position="27"/>
    </location>
</feature>
<dbReference type="Gene3D" id="3.10.450.40">
    <property type="match status" value="1"/>
</dbReference>
<reference evidence="14 15" key="1">
    <citation type="submission" date="2024-04" db="EMBL/GenBank/DDBJ databases">
        <authorList>
            <person name="Cremers G."/>
        </authorList>
    </citation>
    <scope>NUCLEOTIDE SEQUENCE [LARGE SCALE GENOMIC DNA]</scope>
    <source>
        <strain evidence="14">MeCH1-AG</strain>
    </source>
</reference>
<sequence length="1095" mass="117482">MECHRRWRWCGALLALAVLDAQTPARAAGEVQLIPLPTAPPRETIAFGVPDGKALDPRIRLLVQRLRRWWQNPVPAGVGARGAGPTPVAPAPAGRPADQGLRVAWHPVGTPRHWKVSAAGASGAQVGASGRAEDRVRAFLWDQRHFLRLEQPEDELQLIGHYTDSIGRRHFRFCQRFRGVPVWPAELWVHLNPEGQVDLVEGSVVPTPSAVPDRPLLDAGAAAARGRQALGQDATVLTSELVIYAPTDRPPRLAWRLELETAADARWSVVVDARSGQVLQSYNQIPTAAVQGAGLDLFGATQPLNLWAASGLYWMVDTSKPMFDPTSKPPNQGRGVIQILDARNQPATNDPAGQPPPNLFSVTSSQPDAGWLSSAVSAATNLSTTYDFYLKVLGRNSVDGQGGTLRGVVRLAKGYDNAFWATNMGTLFFGDAEPFAGALDVVAHELTHGVTDYTARLIYFAQSGALSEAFSDIFGELAEAYASGTNDWIMGTRLNRPIRNLKDPGALRTELGPPFPAKMSQYLQTTEDNAGVHYNSTIISHAFYLLAEGLPGAIGRDDAGRIFYRALSLHLTPGAQFIDARLACLQAAEELFGPGSRQVAATAAAFDAVEIFDQPVTPANLPQVALNGPDATLFVYLDGLQQAYFLGRREAALGDEARGSVLSRGPVAQRQRPAVTADGARAVFVNAGNDLCAIATRGRKPESCLGLNFVQAATVSPDGRHFAFLLLDRNNQLERKIFYYDADTRRQRTFDLAAPGSEGSALGSLVMANTLDITLNNRYLVYDALTTLPLDDGSEVNAWGIYALDLFTGNRLTVVPPLPGRDVLNPAVGRSNSTLITFEVRDQATGKSSLYVGNLATGQVAEVTTPEGGSTKPTFTGDDSALVFTRDDPSALTAASLWRLPLRDDHLAAAGEAQPWLSDALLGTVYRRGALFDLRIKRAGRGSGSIVSDPGGIDCGVECSALYPPGTSVTLTPRADYGSAFAGWSGACRGRKPCRITLRNKPVQAVARFTRLPRVTLKVQLMLEKGAGRVISSPVGIDCGTRCRGVYVKGTAVTLLAQPDPGSVFLGWRGACQGSAACTLDLRRNARAIAEFGPR</sequence>
<dbReference type="Gene3D" id="3.10.450.490">
    <property type="match status" value="1"/>
</dbReference>
<evidence type="ECO:0000256" key="1">
    <source>
        <dbReference type="ARBA" id="ARBA00009388"/>
    </source>
</evidence>
<dbReference type="InterPro" id="IPR011096">
    <property type="entry name" value="FTP_domain"/>
</dbReference>
<gene>
    <name evidence="14" type="ORF">MECH1_V1_2976</name>
</gene>
<dbReference type="InterPro" id="IPR013856">
    <property type="entry name" value="Peptidase_M4_domain"/>
</dbReference>
<evidence type="ECO:0000259" key="10">
    <source>
        <dbReference type="Pfam" id="PF01447"/>
    </source>
</evidence>
<dbReference type="Gene3D" id="1.10.390.10">
    <property type="entry name" value="Neutral Protease Domain 2"/>
    <property type="match status" value="1"/>
</dbReference>
<dbReference type="PANTHER" id="PTHR33794">
    <property type="entry name" value="BACILLOLYSIN"/>
    <property type="match status" value="1"/>
</dbReference>
<dbReference type="InterPro" id="IPR044060">
    <property type="entry name" value="Bacterial_rp_domain"/>
</dbReference>
<evidence type="ECO:0000256" key="7">
    <source>
        <dbReference type="ARBA" id="ARBA00023049"/>
    </source>
</evidence>
<keyword evidence="8" id="KW-0865">Zymogen</keyword>
<dbReference type="InterPro" id="IPR011042">
    <property type="entry name" value="6-blade_b-propeller_TolB-like"/>
</dbReference>
<feature type="domain" description="Peptidase M4" evidence="10">
    <location>
        <begin position="292"/>
        <end position="452"/>
    </location>
</feature>
<organism evidence="14 15">
    <name type="scientific">Candidatus Methylocalor cossyra</name>
    <dbReference type="NCBI Taxonomy" id="3108543"/>
    <lineage>
        <taxon>Bacteria</taxon>
        <taxon>Pseudomonadati</taxon>
        <taxon>Pseudomonadota</taxon>
        <taxon>Gammaproteobacteria</taxon>
        <taxon>Methylococcales</taxon>
        <taxon>Methylococcaceae</taxon>
        <taxon>Candidatus Methylocalor</taxon>
    </lineage>
</organism>
<evidence type="ECO:0000256" key="5">
    <source>
        <dbReference type="ARBA" id="ARBA00022801"/>
    </source>
</evidence>
<dbReference type="InterPro" id="IPR050728">
    <property type="entry name" value="Zinc_Metalloprotease_M4"/>
</dbReference>
<feature type="domain" description="FTP" evidence="12">
    <location>
        <begin position="154"/>
        <end position="204"/>
    </location>
</feature>
<feature type="chain" id="PRO_5046490304" evidence="9">
    <location>
        <begin position="28"/>
        <end position="1095"/>
    </location>
</feature>
<dbReference type="EMBL" id="OZ026884">
    <property type="protein sequence ID" value="CAL1241752.1"/>
    <property type="molecule type" value="Genomic_DNA"/>
</dbReference>
<dbReference type="SUPFAM" id="SSF55486">
    <property type="entry name" value="Metalloproteases ('zincins'), catalytic domain"/>
    <property type="match status" value="1"/>
</dbReference>
<keyword evidence="15" id="KW-1185">Reference proteome</keyword>
<keyword evidence="7" id="KW-0482">Metalloprotease</keyword>
<dbReference type="PRINTS" id="PR00730">
    <property type="entry name" value="THERMOLYSIN"/>
</dbReference>
<dbReference type="RefSeq" id="WP_348758245.1">
    <property type="nucleotide sequence ID" value="NZ_OZ026884.1"/>
</dbReference>
<keyword evidence="5" id="KW-0378">Hydrolase</keyword>
<evidence type="ECO:0000259" key="11">
    <source>
        <dbReference type="Pfam" id="PF02868"/>
    </source>
</evidence>
<dbReference type="Pfam" id="PF18998">
    <property type="entry name" value="Flg_new_2"/>
    <property type="match status" value="2"/>
</dbReference>
<accession>A0ABM9NM75</accession>
<dbReference type="Gene3D" id="3.10.170.10">
    <property type="match status" value="1"/>
</dbReference>
<keyword evidence="6" id="KW-0862">Zinc</keyword>
<evidence type="ECO:0000259" key="13">
    <source>
        <dbReference type="Pfam" id="PF18998"/>
    </source>
</evidence>
<dbReference type="Pfam" id="PF07504">
    <property type="entry name" value="FTP"/>
    <property type="match status" value="1"/>
</dbReference>
<evidence type="ECO:0000256" key="2">
    <source>
        <dbReference type="ARBA" id="ARBA00022670"/>
    </source>
</evidence>
<name>A0ABM9NM75_9GAMM</name>
<dbReference type="InterPro" id="IPR001570">
    <property type="entry name" value="Peptidase_M4_C_domain"/>
</dbReference>
<dbReference type="Pfam" id="PF02868">
    <property type="entry name" value="Peptidase_M4_C"/>
    <property type="match status" value="1"/>
</dbReference>
<dbReference type="CDD" id="cd09597">
    <property type="entry name" value="M4_TLP"/>
    <property type="match status" value="1"/>
</dbReference>
<evidence type="ECO:0000259" key="12">
    <source>
        <dbReference type="Pfam" id="PF07504"/>
    </source>
</evidence>
<dbReference type="Proteomes" id="UP001497493">
    <property type="component" value="Chromosome"/>
</dbReference>
<evidence type="ECO:0000313" key="14">
    <source>
        <dbReference type="EMBL" id="CAL1241752.1"/>
    </source>
</evidence>
<evidence type="ECO:0000256" key="9">
    <source>
        <dbReference type="SAM" id="SignalP"/>
    </source>
</evidence>
<dbReference type="PANTHER" id="PTHR33794:SF1">
    <property type="entry name" value="BACILLOLYSIN"/>
    <property type="match status" value="1"/>
</dbReference>
<protein>
    <submittedName>
        <fullName evidence="14">Uncharacterized protein</fullName>
    </submittedName>
</protein>
<keyword evidence="4 9" id="KW-0732">Signal</keyword>
<evidence type="ECO:0000256" key="3">
    <source>
        <dbReference type="ARBA" id="ARBA00022723"/>
    </source>
</evidence>
<dbReference type="InterPro" id="IPR027268">
    <property type="entry name" value="Peptidase_M4/M1_CTD_sf"/>
</dbReference>